<dbReference type="InterPro" id="IPR050213">
    <property type="entry name" value="GST_superfamily"/>
</dbReference>
<evidence type="ECO:0008006" key="5">
    <source>
        <dbReference type="Google" id="ProtNLM"/>
    </source>
</evidence>
<dbReference type="GO" id="GO:0004364">
    <property type="term" value="F:glutathione transferase activity"/>
    <property type="evidence" value="ECO:0007669"/>
    <property type="project" value="TreeGrafter"/>
</dbReference>
<name>A0A3S1BBZ2_ELYCH</name>
<dbReference type="STRING" id="188477.A0A3S1BBZ2"/>
<evidence type="ECO:0000313" key="3">
    <source>
        <dbReference type="EMBL" id="RUS80467.1"/>
    </source>
</evidence>
<dbReference type="GO" id="GO:0006749">
    <property type="term" value="P:glutathione metabolic process"/>
    <property type="evidence" value="ECO:0007669"/>
    <property type="project" value="TreeGrafter"/>
</dbReference>
<dbReference type="Gene3D" id="1.20.1050.10">
    <property type="match status" value="1"/>
</dbReference>
<reference evidence="3 4" key="1">
    <citation type="submission" date="2019-01" db="EMBL/GenBank/DDBJ databases">
        <title>A draft genome assembly of the solar-powered sea slug Elysia chlorotica.</title>
        <authorList>
            <person name="Cai H."/>
            <person name="Li Q."/>
            <person name="Fang X."/>
            <person name="Li J."/>
            <person name="Curtis N.E."/>
            <person name="Altenburger A."/>
            <person name="Shibata T."/>
            <person name="Feng M."/>
            <person name="Maeda T."/>
            <person name="Schwartz J.A."/>
            <person name="Shigenobu S."/>
            <person name="Lundholm N."/>
            <person name="Nishiyama T."/>
            <person name="Yang H."/>
            <person name="Hasebe M."/>
            <person name="Li S."/>
            <person name="Pierce S.K."/>
            <person name="Wang J."/>
        </authorList>
    </citation>
    <scope>NUCLEOTIDE SEQUENCE [LARGE SCALE GENOMIC DNA]</scope>
    <source>
        <strain evidence="3">EC2010</strain>
        <tissue evidence="3">Whole organism of an adult</tissue>
    </source>
</reference>
<keyword evidence="4" id="KW-1185">Reference proteome</keyword>
<dbReference type="SFLD" id="SFLDG01205">
    <property type="entry name" value="AMPS.1"/>
    <property type="match status" value="1"/>
</dbReference>
<dbReference type="PROSITE" id="PS50404">
    <property type="entry name" value="GST_NTER"/>
    <property type="match status" value="1"/>
</dbReference>
<dbReference type="PROSITE" id="PS50405">
    <property type="entry name" value="GST_CTER"/>
    <property type="match status" value="1"/>
</dbReference>
<dbReference type="InterPro" id="IPR010987">
    <property type="entry name" value="Glutathione-S-Trfase_C-like"/>
</dbReference>
<dbReference type="PANTHER" id="PTHR11571">
    <property type="entry name" value="GLUTATHIONE S-TRANSFERASE"/>
    <property type="match status" value="1"/>
</dbReference>
<evidence type="ECO:0000259" key="1">
    <source>
        <dbReference type="PROSITE" id="PS50404"/>
    </source>
</evidence>
<comment type="caution">
    <text evidence="3">The sequence shown here is derived from an EMBL/GenBank/DDBJ whole genome shotgun (WGS) entry which is preliminary data.</text>
</comment>
<dbReference type="Pfam" id="PF14497">
    <property type="entry name" value="GST_C_3"/>
    <property type="match status" value="1"/>
</dbReference>
<dbReference type="InterPro" id="IPR040079">
    <property type="entry name" value="Glutathione_S-Trfase"/>
</dbReference>
<feature type="domain" description="GST C-terminal" evidence="2">
    <location>
        <begin position="83"/>
        <end position="205"/>
    </location>
</feature>
<dbReference type="PANTHER" id="PTHR11571:SF150">
    <property type="entry name" value="GLUTATHIONE S-TRANSFERASE"/>
    <property type="match status" value="1"/>
</dbReference>
<dbReference type="InterPro" id="IPR004046">
    <property type="entry name" value="GST_C"/>
</dbReference>
<evidence type="ECO:0000313" key="4">
    <source>
        <dbReference type="Proteomes" id="UP000271974"/>
    </source>
</evidence>
<protein>
    <recommendedName>
        <fullName evidence="5">Glutathione transferase</fullName>
    </recommendedName>
</protein>
<dbReference type="CDD" id="cd03192">
    <property type="entry name" value="GST_C_Sigma_like"/>
    <property type="match status" value="1"/>
</dbReference>
<dbReference type="SUPFAM" id="SSF47616">
    <property type="entry name" value="GST C-terminal domain-like"/>
    <property type="match status" value="1"/>
</dbReference>
<dbReference type="CDD" id="cd03039">
    <property type="entry name" value="GST_N_Sigma_like"/>
    <property type="match status" value="1"/>
</dbReference>
<dbReference type="InterPro" id="IPR036249">
    <property type="entry name" value="Thioredoxin-like_sf"/>
</dbReference>
<dbReference type="InterPro" id="IPR036282">
    <property type="entry name" value="Glutathione-S-Trfase_C_sf"/>
</dbReference>
<dbReference type="EMBL" id="RQTK01000390">
    <property type="protein sequence ID" value="RUS80467.1"/>
    <property type="molecule type" value="Genomic_DNA"/>
</dbReference>
<feature type="domain" description="GST N-terminal" evidence="1">
    <location>
        <begin position="4"/>
        <end position="81"/>
    </location>
</feature>
<dbReference type="OrthoDB" id="414243at2759"/>
<gene>
    <name evidence="3" type="ORF">EGW08_011783</name>
</gene>
<dbReference type="FunFam" id="1.20.1050.10:FF:000030">
    <property type="entry name" value="Glutathione S-transferase S1"/>
    <property type="match status" value="1"/>
</dbReference>
<dbReference type="Proteomes" id="UP000271974">
    <property type="component" value="Unassembled WGS sequence"/>
</dbReference>
<dbReference type="Pfam" id="PF02798">
    <property type="entry name" value="GST_N"/>
    <property type="match status" value="1"/>
</dbReference>
<dbReference type="SFLD" id="SFLDS00019">
    <property type="entry name" value="Glutathione_Transferase_(cytos"/>
    <property type="match status" value="1"/>
</dbReference>
<dbReference type="Gene3D" id="3.40.30.10">
    <property type="entry name" value="Glutaredoxin"/>
    <property type="match status" value="1"/>
</dbReference>
<proteinExistence type="predicted"/>
<accession>A0A3S1BBZ2</accession>
<dbReference type="InterPro" id="IPR004045">
    <property type="entry name" value="Glutathione_S-Trfase_N"/>
</dbReference>
<dbReference type="AlphaFoldDB" id="A0A3S1BBZ2"/>
<dbReference type="SUPFAM" id="SSF52833">
    <property type="entry name" value="Thioredoxin-like"/>
    <property type="match status" value="1"/>
</dbReference>
<sequence>MANSTIRLIYFPRAGRAEAIRLVLAAAGKAYDEVTVTLDQWQQMKPTTPCGTLPIVEVDGKRFGQSRAIASFLAREFGLHGKQGLDALKIDQTAQVAEDFILEFASKYFYEEEPEKKAAGAKILKEETAPKYLGFFEKFVQEEGTGFISGSEMTLGDIVVFDICTGFLKPFLEDSLSDFPLVQALVKAVGSNDRIKQYLATKKFS</sequence>
<evidence type="ECO:0000259" key="2">
    <source>
        <dbReference type="PROSITE" id="PS50405"/>
    </source>
</evidence>
<dbReference type="SFLD" id="SFLDG00363">
    <property type="entry name" value="AMPS_(cytGST):_Alpha-__Mu-__Pi"/>
    <property type="match status" value="1"/>
</dbReference>
<organism evidence="3 4">
    <name type="scientific">Elysia chlorotica</name>
    <name type="common">Eastern emerald elysia</name>
    <name type="synonym">Sea slug</name>
    <dbReference type="NCBI Taxonomy" id="188477"/>
    <lineage>
        <taxon>Eukaryota</taxon>
        <taxon>Metazoa</taxon>
        <taxon>Spiralia</taxon>
        <taxon>Lophotrochozoa</taxon>
        <taxon>Mollusca</taxon>
        <taxon>Gastropoda</taxon>
        <taxon>Heterobranchia</taxon>
        <taxon>Euthyneura</taxon>
        <taxon>Panpulmonata</taxon>
        <taxon>Sacoglossa</taxon>
        <taxon>Placobranchoidea</taxon>
        <taxon>Plakobranchidae</taxon>
        <taxon>Elysia</taxon>
    </lineage>
</organism>